<protein>
    <submittedName>
        <fullName evidence="1">Uncharacterized protein</fullName>
    </submittedName>
</protein>
<sequence>MYIRFIEKRDIEQVLNIYKYYIINTSFSFEYAVPTIEEFTARVNNISSKYTYLVAVEGGEGANEKVVGFAYLTEFAVREAFKWSATCSVYIEKDCRGKGIGKRLYEELCSFAKQQNLYHIYALITYPNDESEKFHQKMGFVKIATLPNIGFKLEEWHGLMYYKYEVQPIEETPKPFLTINNI</sequence>
<name>A0ACC8XFY9_9FIRM</name>
<evidence type="ECO:0000313" key="1">
    <source>
        <dbReference type="EMBL" id="ONI42358.1"/>
    </source>
</evidence>
<reference evidence="1" key="1">
    <citation type="submission" date="2016-08" db="EMBL/GenBank/DDBJ databases">
        <authorList>
            <person name="Ngugi D.K."/>
            <person name="Miyake S."/>
            <person name="Stingl U."/>
        </authorList>
    </citation>
    <scope>NUCLEOTIDE SEQUENCE</scope>
    <source>
        <strain evidence="1">SCG-B11WGA-EpuloA1</strain>
    </source>
</reference>
<proteinExistence type="predicted"/>
<evidence type="ECO:0000313" key="2">
    <source>
        <dbReference type="Proteomes" id="UP000188605"/>
    </source>
</evidence>
<keyword evidence="2" id="KW-1185">Reference proteome</keyword>
<gene>
    <name evidence="1" type="ORF">AN396_01860</name>
</gene>
<accession>A0ACC8XFY9</accession>
<dbReference type="EMBL" id="LJDB01000014">
    <property type="protein sequence ID" value="ONI42358.1"/>
    <property type="molecule type" value="Genomic_DNA"/>
</dbReference>
<dbReference type="Proteomes" id="UP000188605">
    <property type="component" value="Unassembled WGS sequence"/>
</dbReference>
<comment type="caution">
    <text evidence="1">The sequence shown here is derived from an EMBL/GenBank/DDBJ whole genome shotgun (WGS) entry which is preliminary data.</text>
</comment>
<organism evidence="1 2">
    <name type="scientific">Candidatus Epulonipiscium fishelsonii</name>
    <dbReference type="NCBI Taxonomy" id="77094"/>
    <lineage>
        <taxon>Bacteria</taxon>
        <taxon>Bacillati</taxon>
        <taxon>Bacillota</taxon>
        <taxon>Clostridia</taxon>
        <taxon>Lachnospirales</taxon>
        <taxon>Lachnospiraceae</taxon>
        <taxon>Candidatus Epulonipiscium</taxon>
    </lineage>
</organism>